<dbReference type="EMBL" id="RQFO01000017">
    <property type="protein sequence ID" value="TGL00017.1"/>
    <property type="molecule type" value="Genomic_DNA"/>
</dbReference>
<dbReference type="InterPro" id="IPR000568">
    <property type="entry name" value="ATP_synth_F0_asu"/>
</dbReference>
<feature type="transmembrane region" description="Helical" evidence="11">
    <location>
        <begin position="326"/>
        <end position="352"/>
    </location>
</feature>
<sequence length="358" mass="39934">MENKSKYRFFLSFLLVFSLSFTNVFANDSEGHSSDEGFDFSEVMAHHLGDAPIFPLNFGGSIVTEGQPGFDAENHDVFVNHDGVKYHYVGGLDLHITKRVTMMWIACFFMFLIFIPAANLISRNPKKVHNKFTSGVEAFISYLKENVVDASLDHHGHSYYHYIFSLFFFILFCNLFGLIPSIGELTVAASDGLVTLDQKFSLGLGLHTPHSLHTFGEIWSGITPTGDISVTLSLASITLLTIYGTAFSYQGISFVAHAVPKGVPLPLWPLMWVLEFIVTHIARSFALTMRLLANMTAGHVMILALLGFIFMSENWLIAPVSVLSSVLIYFLELLVAFLQAFIFSLLTTVFIGTVMHRH</sequence>
<dbReference type="InterPro" id="IPR035908">
    <property type="entry name" value="F0_ATP_A_sf"/>
</dbReference>
<feature type="transmembrane region" description="Helical" evidence="11">
    <location>
        <begin position="159"/>
        <end position="179"/>
    </location>
</feature>
<dbReference type="NCBIfam" id="TIGR01131">
    <property type="entry name" value="ATP_synt_6_or_A"/>
    <property type="match status" value="1"/>
</dbReference>
<keyword evidence="15" id="KW-1185">Reference proteome</keyword>
<comment type="function">
    <text evidence="11 12">Key component of the proton channel; it plays a direct role in the translocation of protons across the membrane.</text>
</comment>
<proteinExistence type="inferred from homology"/>
<evidence type="ECO:0000256" key="7">
    <source>
        <dbReference type="ARBA" id="ARBA00022989"/>
    </source>
</evidence>
<reference evidence="15" key="1">
    <citation type="journal article" date="2019" name="PLoS Negl. Trop. Dis.">
        <title>Revisiting the worldwide diversity of Leptospira species in the environment.</title>
        <authorList>
            <person name="Vincent A.T."/>
            <person name="Schiettekatte O."/>
            <person name="Bourhy P."/>
            <person name="Veyrier F.J."/>
            <person name="Picardeau M."/>
        </authorList>
    </citation>
    <scope>NUCLEOTIDE SEQUENCE [LARGE SCALE GENOMIC DNA]</scope>
    <source>
        <strain evidence="15">201800278</strain>
    </source>
</reference>
<dbReference type="NCBIfam" id="NF009952">
    <property type="entry name" value="PRK13417.1"/>
    <property type="match status" value="1"/>
</dbReference>
<accession>A0ABY2LMX9</accession>
<keyword evidence="10 11" id="KW-0066">ATP synthesis</keyword>
<keyword evidence="3 11" id="KW-0813">Transport</keyword>
<dbReference type="Pfam" id="PF00119">
    <property type="entry name" value="ATP-synt_A"/>
    <property type="match status" value="1"/>
</dbReference>
<evidence type="ECO:0000256" key="12">
    <source>
        <dbReference type="RuleBase" id="RU000483"/>
    </source>
</evidence>
<feature type="transmembrane region" description="Helical" evidence="11">
    <location>
        <begin position="102"/>
        <end position="121"/>
    </location>
</feature>
<comment type="similarity">
    <text evidence="2 11 12">Belongs to the ATPase A chain family.</text>
</comment>
<evidence type="ECO:0000256" key="2">
    <source>
        <dbReference type="ARBA" id="ARBA00006810"/>
    </source>
</evidence>
<evidence type="ECO:0000256" key="9">
    <source>
        <dbReference type="ARBA" id="ARBA00023136"/>
    </source>
</evidence>
<feature type="chain" id="PRO_5045974508" description="ATP synthase subunit a" evidence="13">
    <location>
        <begin position="27"/>
        <end position="358"/>
    </location>
</feature>
<feature type="transmembrane region" description="Helical" evidence="11">
    <location>
        <begin position="300"/>
        <end position="320"/>
    </location>
</feature>
<dbReference type="HAMAP" id="MF_01393">
    <property type="entry name" value="ATP_synth_a_bact"/>
    <property type="match status" value="1"/>
</dbReference>
<gene>
    <name evidence="11 14" type="primary">atpB</name>
    <name evidence="14" type="ORF">EHQ31_14405</name>
</gene>
<keyword evidence="11" id="KW-1003">Cell membrane</keyword>
<evidence type="ECO:0000256" key="6">
    <source>
        <dbReference type="ARBA" id="ARBA00022781"/>
    </source>
</evidence>
<keyword evidence="8 11" id="KW-0406">Ion transport</keyword>
<evidence type="ECO:0000313" key="14">
    <source>
        <dbReference type="EMBL" id="TGL00017.1"/>
    </source>
</evidence>
<evidence type="ECO:0000256" key="11">
    <source>
        <dbReference type="HAMAP-Rule" id="MF_01393"/>
    </source>
</evidence>
<dbReference type="CDD" id="cd00310">
    <property type="entry name" value="ATP-synt_Fo_a_6"/>
    <property type="match status" value="1"/>
</dbReference>
<dbReference type="Proteomes" id="UP000297465">
    <property type="component" value="Unassembled WGS sequence"/>
</dbReference>
<organism evidence="14 15">
    <name type="scientific">Leptospira montravelensis</name>
    <dbReference type="NCBI Taxonomy" id="2484961"/>
    <lineage>
        <taxon>Bacteria</taxon>
        <taxon>Pseudomonadati</taxon>
        <taxon>Spirochaetota</taxon>
        <taxon>Spirochaetia</taxon>
        <taxon>Leptospirales</taxon>
        <taxon>Leptospiraceae</taxon>
        <taxon>Leptospira</taxon>
    </lineage>
</organism>
<evidence type="ECO:0000256" key="10">
    <source>
        <dbReference type="ARBA" id="ARBA00023310"/>
    </source>
</evidence>
<evidence type="ECO:0000256" key="3">
    <source>
        <dbReference type="ARBA" id="ARBA00022448"/>
    </source>
</evidence>
<dbReference type="PANTHER" id="PTHR11410">
    <property type="entry name" value="ATP SYNTHASE SUBUNIT A"/>
    <property type="match status" value="1"/>
</dbReference>
<keyword evidence="6 11" id="KW-0375">Hydrogen ion transport</keyword>
<feature type="transmembrane region" description="Helical" evidence="11">
    <location>
        <begin position="270"/>
        <end position="293"/>
    </location>
</feature>
<protein>
    <recommendedName>
        <fullName evidence="11 12">ATP synthase subunit a</fullName>
    </recommendedName>
    <alternativeName>
        <fullName evidence="11">ATP synthase F0 sector subunit a</fullName>
    </alternativeName>
    <alternativeName>
        <fullName evidence="11">F-ATPase subunit 6</fullName>
    </alternativeName>
</protein>
<keyword evidence="9 11" id="KW-0472">Membrane</keyword>
<comment type="caution">
    <text evidence="14">The sequence shown here is derived from an EMBL/GenBank/DDBJ whole genome shotgun (WGS) entry which is preliminary data.</text>
</comment>
<evidence type="ECO:0000256" key="1">
    <source>
        <dbReference type="ARBA" id="ARBA00004141"/>
    </source>
</evidence>
<evidence type="ECO:0000256" key="13">
    <source>
        <dbReference type="SAM" id="SignalP"/>
    </source>
</evidence>
<evidence type="ECO:0000256" key="5">
    <source>
        <dbReference type="ARBA" id="ARBA00022692"/>
    </source>
</evidence>
<evidence type="ECO:0000256" key="4">
    <source>
        <dbReference type="ARBA" id="ARBA00022547"/>
    </source>
</evidence>
<feature type="signal peptide" evidence="13">
    <location>
        <begin position="1"/>
        <end position="26"/>
    </location>
</feature>
<comment type="subcellular location">
    <subcellularLocation>
        <location evidence="11 12">Cell membrane</location>
        <topology evidence="11 12">Multi-pass membrane protein</topology>
    </subcellularLocation>
    <subcellularLocation>
        <location evidence="1">Membrane</location>
        <topology evidence="1">Multi-pass membrane protein</topology>
    </subcellularLocation>
</comment>
<keyword evidence="4 11" id="KW-0138">CF(0)</keyword>
<evidence type="ECO:0000256" key="8">
    <source>
        <dbReference type="ARBA" id="ARBA00023065"/>
    </source>
</evidence>
<dbReference type="PANTHER" id="PTHR11410:SF0">
    <property type="entry name" value="ATP SYNTHASE SUBUNIT A"/>
    <property type="match status" value="1"/>
</dbReference>
<keyword evidence="13" id="KW-0732">Signal</keyword>
<keyword evidence="5 11" id="KW-0812">Transmembrane</keyword>
<keyword evidence="7 11" id="KW-1133">Transmembrane helix</keyword>
<evidence type="ECO:0000313" key="15">
    <source>
        <dbReference type="Proteomes" id="UP000297465"/>
    </source>
</evidence>
<name>A0ABY2LMX9_9LEPT</name>
<dbReference type="SUPFAM" id="SSF81336">
    <property type="entry name" value="F1F0 ATP synthase subunit A"/>
    <property type="match status" value="2"/>
</dbReference>
<dbReference type="Gene3D" id="1.20.120.220">
    <property type="entry name" value="ATP synthase, F0 complex, subunit A"/>
    <property type="match status" value="1"/>
</dbReference>
<dbReference type="InterPro" id="IPR045083">
    <property type="entry name" value="ATP_synth_F0_asu_bact/mt"/>
</dbReference>